<reference evidence="1" key="1">
    <citation type="submission" date="2017-12" db="EMBL/GenBank/DDBJ databases">
        <authorList>
            <person name="Katneni V.K."/>
            <person name="Shekhar M.S."/>
            <person name="Otta S.K."/>
            <person name="Karthic K."/>
            <person name="Jangam A.K."/>
            <person name="Gopikrishna G."/>
            <person name="Vijayan K.K."/>
        </authorList>
    </citation>
    <scope>NUCLEOTIDE SEQUENCE [LARGE SCALE GENOMIC DNA]</scope>
    <source>
        <strain evidence="1">IN_AP4RU</strain>
    </source>
</reference>
<name>A0A2I6SBJ2_9VIRU</name>
<sequence>MEQYNAQMAANTIPQLVNRLTIPGSITADTAINVVKAFTENGEFSNAETHLGLWVTRLMKCNLFSRTDSTLRTSV</sequence>
<organism evidence="1">
    <name type="scientific">White spot syndrome virus</name>
    <dbReference type="NCBI Taxonomy" id="342409"/>
    <lineage>
        <taxon>Viruses</taxon>
        <taxon>Viruses incertae sedis</taxon>
        <taxon>Naldaviricetes</taxon>
        <taxon>Nimaviridae</taxon>
        <taxon>Whispovirus</taxon>
    </lineage>
</organism>
<accession>A0A2I6SBJ2</accession>
<proteinExistence type="predicted"/>
<reference evidence="1" key="2">
    <citation type="journal article" date="2018" name="Genome Announc.">
        <title>First Report of a Complete Genome Sequence of White spot syndrome virus from India.</title>
        <authorList>
            <person name="Vinaya Kumar K."/>
            <person name="Shekhar M.S."/>
            <person name="Otta S.K."/>
            <person name="Karthic K."/>
            <person name="Ashok Kumar J."/>
            <person name="Gopikrishna G."/>
            <person name="Vijayan K.K."/>
        </authorList>
    </citation>
    <scope>NUCLEOTIDE SEQUENCE</scope>
    <source>
        <strain evidence="1">IN_AP4RU</strain>
    </source>
</reference>
<dbReference type="Proteomes" id="UP000267352">
    <property type="component" value="Segment"/>
</dbReference>
<evidence type="ECO:0000313" key="1">
    <source>
        <dbReference type="EMBL" id="AUO14931.1"/>
    </source>
</evidence>
<protein>
    <submittedName>
        <fullName evidence="1">WSSV061</fullName>
    </submittedName>
</protein>
<dbReference type="EMBL" id="MG702567">
    <property type="protein sequence ID" value="AUO14931.1"/>
    <property type="molecule type" value="Genomic_DNA"/>
</dbReference>